<dbReference type="PANTHER" id="PTHR12911:SF22">
    <property type="entry name" value="SUN DOMAIN-CONTAINING PROTEIN 2"/>
    <property type="match status" value="1"/>
</dbReference>
<sequence length="188" mass="20538">MKGENLARRVLVAPVPINVDSASNLASLNAAKITDLKQFSSRMSTPVSAGDLKVLKGNWSSLCPILYESTHVIMENKSKLLSNHGNNRSAPKDFAVYGIISETKKGKCLGKFTNDRNGETIQTFEIPNEHPNHINLTYSSLPKDAMCSASEKGSSCQFLPQPHRPSVLRAAYDNIDLPQSVYPAVPLN</sequence>
<dbReference type="Gene3D" id="2.60.120.260">
    <property type="entry name" value="Galactose-binding domain-like"/>
    <property type="match status" value="1"/>
</dbReference>
<evidence type="ECO:0000256" key="3">
    <source>
        <dbReference type="ARBA" id="ARBA00022989"/>
    </source>
</evidence>
<evidence type="ECO:0000313" key="7">
    <source>
        <dbReference type="Proteomes" id="UP000824219"/>
    </source>
</evidence>
<dbReference type="InterPro" id="IPR012919">
    <property type="entry name" value="SUN_dom"/>
</dbReference>
<organism evidence="6 7">
    <name type="scientific">Hemibagrus wyckioides</name>
    <dbReference type="NCBI Taxonomy" id="337641"/>
    <lineage>
        <taxon>Eukaryota</taxon>
        <taxon>Metazoa</taxon>
        <taxon>Chordata</taxon>
        <taxon>Craniata</taxon>
        <taxon>Vertebrata</taxon>
        <taxon>Euteleostomi</taxon>
        <taxon>Actinopterygii</taxon>
        <taxon>Neopterygii</taxon>
        <taxon>Teleostei</taxon>
        <taxon>Ostariophysi</taxon>
        <taxon>Siluriformes</taxon>
        <taxon>Bagridae</taxon>
        <taxon>Hemibagrus</taxon>
    </lineage>
</organism>
<comment type="subcellular location">
    <subcellularLocation>
        <location evidence="1">Nucleus inner membrane</location>
    </subcellularLocation>
</comment>
<accession>A0A9D3S9B4</accession>
<dbReference type="GO" id="GO:0043495">
    <property type="term" value="F:protein-membrane adaptor activity"/>
    <property type="evidence" value="ECO:0007669"/>
    <property type="project" value="TreeGrafter"/>
</dbReference>
<proteinExistence type="predicted"/>
<protein>
    <recommendedName>
        <fullName evidence="5">SUN domain-containing protein</fullName>
    </recommendedName>
</protein>
<evidence type="ECO:0000256" key="4">
    <source>
        <dbReference type="ARBA" id="ARBA00023136"/>
    </source>
</evidence>
<evidence type="ECO:0000313" key="6">
    <source>
        <dbReference type="EMBL" id="KAG7315155.1"/>
    </source>
</evidence>
<dbReference type="GO" id="GO:0034993">
    <property type="term" value="C:meiotic nuclear membrane microtubule tethering complex"/>
    <property type="evidence" value="ECO:0007669"/>
    <property type="project" value="TreeGrafter"/>
</dbReference>
<reference evidence="6 7" key="1">
    <citation type="submission" date="2021-06" db="EMBL/GenBank/DDBJ databases">
        <title>Chromosome-level genome assembly of the red-tail catfish (Hemibagrus wyckioides).</title>
        <authorList>
            <person name="Shao F."/>
        </authorList>
    </citation>
    <scope>NUCLEOTIDE SEQUENCE [LARGE SCALE GENOMIC DNA]</scope>
    <source>
        <strain evidence="6">EC202008001</strain>
        <tissue evidence="6">Blood</tissue>
    </source>
</reference>
<dbReference type="GO" id="GO:0005637">
    <property type="term" value="C:nuclear inner membrane"/>
    <property type="evidence" value="ECO:0007669"/>
    <property type="project" value="UniProtKB-SubCell"/>
</dbReference>
<keyword evidence="3" id="KW-1133">Transmembrane helix</keyword>
<name>A0A9D3S9B4_9TELE</name>
<keyword evidence="7" id="KW-1185">Reference proteome</keyword>
<dbReference type="OrthoDB" id="342281at2759"/>
<dbReference type="Proteomes" id="UP000824219">
    <property type="component" value="Linkage Group LG27"/>
</dbReference>
<dbReference type="InterPro" id="IPR045119">
    <property type="entry name" value="SUN1-5"/>
</dbReference>
<keyword evidence="2" id="KW-0812">Transmembrane</keyword>
<evidence type="ECO:0000259" key="5">
    <source>
        <dbReference type="Pfam" id="PF07738"/>
    </source>
</evidence>
<dbReference type="PANTHER" id="PTHR12911">
    <property type="entry name" value="SAD1/UNC-84-LIKE PROTEIN-RELATED"/>
    <property type="match status" value="1"/>
</dbReference>
<dbReference type="EMBL" id="JAHKSW010000027">
    <property type="protein sequence ID" value="KAG7315155.1"/>
    <property type="molecule type" value="Genomic_DNA"/>
</dbReference>
<dbReference type="Pfam" id="PF07738">
    <property type="entry name" value="Sad1_UNC"/>
    <property type="match status" value="1"/>
</dbReference>
<gene>
    <name evidence="6" type="ORF">KOW79_021243</name>
</gene>
<feature type="domain" description="SUN" evidence="5">
    <location>
        <begin position="75"/>
        <end position="130"/>
    </location>
</feature>
<evidence type="ECO:0000256" key="1">
    <source>
        <dbReference type="ARBA" id="ARBA00004540"/>
    </source>
</evidence>
<keyword evidence="4" id="KW-0472">Membrane</keyword>
<evidence type="ECO:0000256" key="2">
    <source>
        <dbReference type="ARBA" id="ARBA00022692"/>
    </source>
</evidence>
<comment type="caution">
    <text evidence="6">The sequence shown here is derived from an EMBL/GenBank/DDBJ whole genome shotgun (WGS) entry which is preliminary data.</text>
</comment>
<dbReference type="AlphaFoldDB" id="A0A9D3S9B4"/>